<keyword evidence="2" id="KW-1185">Reference proteome</keyword>
<gene>
    <name evidence="1" type="ORF">EVAR_39978_1</name>
</gene>
<protein>
    <submittedName>
        <fullName evidence="1">Uncharacterized protein</fullName>
    </submittedName>
</protein>
<dbReference type="EMBL" id="BGZK01001213">
    <property type="protein sequence ID" value="GBP74575.1"/>
    <property type="molecule type" value="Genomic_DNA"/>
</dbReference>
<comment type="caution">
    <text evidence="1">The sequence shown here is derived from an EMBL/GenBank/DDBJ whole genome shotgun (WGS) entry which is preliminary data.</text>
</comment>
<evidence type="ECO:0000313" key="1">
    <source>
        <dbReference type="EMBL" id="GBP74575.1"/>
    </source>
</evidence>
<dbReference type="Proteomes" id="UP000299102">
    <property type="component" value="Unassembled WGS sequence"/>
</dbReference>
<name>A0A4C1YJS0_EUMVA</name>
<accession>A0A4C1YJS0</accession>
<dbReference type="AlphaFoldDB" id="A0A4C1YJS0"/>
<sequence>MYKTRFTVEPKVKEKGGTEIEIRNRAGFRTSVVAICAPTNVSVTVLWSFDQFILVPADPPASLGSGGATPLVDVGDIRREAVGGRRRRRRLAPPLSIGYLESGYHKNVKSKSVKTNEAHE</sequence>
<reference evidence="1 2" key="1">
    <citation type="journal article" date="2019" name="Commun. Biol.">
        <title>The bagworm genome reveals a unique fibroin gene that provides high tensile strength.</title>
        <authorList>
            <person name="Kono N."/>
            <person name="Nakamura H."/>
            <person name="Ohtoshi R."/>
            <person name="Tomita M."/>
            <person name="Numata K."/>
            <person name="Arakawa K."/>
        </authorList>
    </citation>
    <scope>NUCLEOTIDE SEQUENCE [LARGE SCALE GENOMIC DNA]</scope>
</reference>
<evidence type="ECO:0000313" key="2">
    <source>
        <dbReference type="Proteomes" id="UP000299102"/>
    </source>
</evidence>
<organism evidence="1 2">
    <name type="scientific">Eumeta variegata</name>
    <name type="common">Bagworm moth</name>
    <name type="synonym">Eumeta japonica</name>
    <dbReference type="NCBI Taxonomy" id="151549"/>
    <lineage>
        <taxon>Eukaryota</taxon>
        <taxon>Metazoa</taxon>
        <taxon>Ecdysozoa</taxon>
        <taxon>Arthropoda</taxon>
        <taxon>Hexapoda</taxon>
        <taxon>Insecta</taxon>
        <taxon>Pterygota</taxon>
        <taxon>Neoptera</taxon>
        <taxon>Endopterygota</taxon>
        <taxon>Lepidoptera</taxon>
        <taxon>Glossata</taxon>
        <taxon>Ditrysia</taxon>
        <taxon>Tineoidea</taxon>
        <taxon>Psychidae</taxon>
        <taxon>Oiketicinae</taxon>
        <taxon>Eumeta</taxon>
    </lineage>
</organism>
<proteinExistence type="predicted"/>